<dbReference type="EnsemblPlants" id="Pp3c20_21180V3.1">
    <property type="protein sequence ID" value="PAC:32947110.CDS.1"/>
    <property type="gene ID" value="Pp3c20_21180"/>
</dbReference>
<name>A0A2K1IW11_PHYPA</name>
<dbReference type="Gramene" id="Pp3c20_21180V3.1">
    <property type="protein sequence ID" value="PAC:32947110.CDS.1"/>
    <property type="gene ID" value="Pp3c20_21180"/>
</dbReference>
<dbReference type="InParanoid" id="A0A2K1IW11"/>
<gene>
    <name evidence="1" type="ORF">PHYPA_025403</name>
</gene>
<reference evidence="1 3" key="1">
    <citation type="journal article" date="2008" name="Science">
        <title>The Physcomitrella genome reveals evolutionary insights into the conquest of land by plants.</title>
        <authorList>
            <person name="Rensing S."/>
            <person name="Lang D."/>
            <person name="Zimmer A."/>
            <person name="Terry A."/>
            <person name="Salamov A."/>
            <person name="Shapiro H."/>
            <person name="Nishiyama T."/>
            <person name="Perroud P.-F."/>
            <person name="Lindquist E."/>
            <person name="Kamisugi Y."/>
            <person name="Tanahashi T."/>
            <person name="Sakakibara K."/>
            <person name="Fujita T."/>
            <person name="Oishi K."/>
            <person name="Shin-I T."/>
            <person name="Kuroki Y."/>
            <person name="Toyoda A."/>
            <person name="Suzuki Y."/>
            <person name="Hashimoto A."/>
            <person name="Yamaguchi K."/>
            <person name="Sugano A."/>
            <person name="Kohara Y."/>
            <person name="Fujiyama A."/>
            <person name="Anterola A."/>
            <person name="Aoki S."/>
            <person name="Ashton N."/>
            <person name="Barbazuk W.B."/>
            <person name="Barker E."/>
            <person name="Bennetzen J."/>
            <person name="Bezanilla M."/>
            <person name="Blankenship R."/>
            <person name="Cho S.H."/>
            <person name="Dutcher S."/>
            <person name="Estelle M."/>
            <person name="Fawcett J.A."/>
            <person name="Gundlach H."/>
            <person name="Hanada K."/>
            <person name="Heyl A."/>
            <person name="Hicks K.A."/>
            <person name="Hugh J."/>
            <person name="Lohr M."/>
            <person name="Mayer K."/>
            <person name="Melkozernov A."/>
            <person name="Murata T."/>
            <person name="Nelson D."/>
            <person name="Pils B."/>
            <person name="Prigge M."/>
            <person name="Reiss B."/>
            <person name="Renner T."/>
            <person name="Rombauts S."/>
            <person name="Rushton P."/>
            <person name="Sanderfoot A."/>
            <person name="Schween G."/>
            <person name="Shiu S.-H."/>
            <person name="Stueber K."/>
            <person name="Theodoulou F.L."/>
            <person name="Tu H."/>
            <person name="Van de Peer Y."/>
            <person name="Verrier P.J."/>
            <person name="Waters E."/>
            <person name="Wood A."/>
            <person name="Yang L."/>
            <person name="Cove D."/>
            <person name="Cuming A."/>
            <person name="Hasebe M."/>
            <person name="Lucas S."/>
            <person name="Mishler D.B."/>
            <person name="Reski R."/>
            <person name="Grigoriev I."/>
            <person name="Quatrano R.S."/>
            <person name="Boore J.L."/>
        </authorList>
    </citation>
    <scope>NUCLEOTIDE SEQUENCE [LARGE SCALE GENOMIC DNA]</scope>
    <source>
        <strain evidence="2 3">cv. Gransden 2004</strain>
    </source>
</reference>
<proteinExistence type="predicted"/>
<reference evidence="1 3" key="2">
    <citation type="journal article" date="2018" name="Plant J.">
        <title>The Physcomitrella patens chromosome-scale assembly reveals moss genome structure and evolution.</title>
        <authorList>
            <person name="Lang D."/>
            <person name="Ullrich K.K."/>
            <person name="Murat F."/>
            <person name="Fuchs J."/>
            <person name="Jenkins J."/>
            <person name="Haas F.B."/>
            <person name="Piednoel M."/>
            <person name="Gundlach H."/>
            <person name="Van Bel M."/>
            <person name="Meyberg R."/>
            <person name="Vives C."/>
            <person name="Morata J."/>
            <person name="Symeonidi A."/>
            <person name="Hiss M."/>
            <person name="Muchero W."/>
            <person name="Kamisugi Y."/>
            <person name="Saleh O."/>
            <person name="Blanc G."/>
            <person name="Decker E.L."/>
            <person name="van Gessel N."/>
            <person name="Grimwood J."/>
            <person name="Hayes R.D."/>
            <person name="Graham S.W."/>
            <person name="Gunter L.E."/>
            <person name="McDaniel S.F."/>
            <person name="Hoernstein S.N.W."/>
            <person name="Larsson A."/>
            <person name="Li F.W."/>
            <person name="Perroud P.F."/>
            <person name="Phillips J."/>
            <person name="Ranjan P."/>
            <person name="Rokshar D.S."/>
            <person name="Rothfels C.J."/>
            <person name="Schneider L."/>
            <person name="Shu S."/>
            <person name="Stevenson D.W."/>
            <person name="Thummler F."/>
            <person name="Tillich M."/>
            <person name="Villarreal Aguilar J.C."/>
            <person name="Widiez T."/>
            <person name="Wong G.K."/>
            <person name="Wymore A."/>
            <person name="Zhang Y."/>
            <person name="Zimmer A.D."/>
            <person name="Quatrano R.S."/>
            <person name="Mayer K.F.X."/>
            <person name="Goodstein D."/>
            <person name="Casacuberta J.M."/>
            <person name="Vandepoele K."/>
            <person name="Reski R."/>
            <person name="Cuming A.C."/>
            <person name="Tuskan G.A."/>
            <person name="Maumus F."/>
            <person name="Salse J."/>
            <person name="Schmutz J."/>
            <person name="Rensing S.A."/>
        </authorList>
    </citation>
    <scope>NUCLEOTIDE SEQUENCE [LARGE SCALE GENOMIC DNA]</scope>
    <source>
        <strain evidence="2 3">cv. Gransden 2004</strain>
    </source>
</reference>
<dbReference type="PaxDb" id="3218-PP1S40_124V6.1"/>
<dbReference type="EMBL" id="ABEU02000020">
    <property type="protein sequence ID" value="PNR33459.1"/>
    <property type="molecule type" value="Genomic_DNA"/>
</dbReference>
<sequence length="108" mass="11860">MHLDDESLAYNLKEPSNFRKNFSAYELHSSGGFGVICVGVLPTSSYYCGKHIQKTTDRGDGNYPAEAQACSKFDTEICCSCENGANEKKLVSCPQVHVKKNPGQVRLP</sequence>
<evidence type="ECO:0000313" key="1">
    <source>
        <dbReference type="EMBL" id="PNR33459.1"/>
    </source>
</evidence>
<evidence type="ECO:0000313" key="2">
    <source>
        <dbReference type="EnsemblPlants" id="PAC:32947110.CDS.1"/>
    </source>
</evidence>
<dbReference type="AlphaFoldDB" id="A0A2K1IW11"/>
<protein>
    <submittedName>
        <fullName evidence="1 2">Uncharacterized protein</fullName>
    </submittedName>
</protein>
<accession>A0A2K1IW11</accession>
<evidence type="ECO:0000313" key="3">
    <source>
        <dbReference type="Proteomes" id="UP000006727"/>
    </source>
</evidence>
<organism evidence="1">
    <name type="scientific">Physcomitrium patens</name>
    <name type="common">Spreading-leaved earth moss</name>
    <name type="synonym">Physcomitrella patens</name>
    <dbReference type="NCBI Taxonomy" id="3218"/>
    <lineage>
        <taxon>Eukaryota</taxon>
        <taxon>Viridiplantae</taxon>
        <taxon>Streptophyta</taxon>
        <taxon>Embryophyta</taxon>
        <taxon>Bryophyta</taxon>
        <taxon>Bryophytina</taxon>
        <taxon>Bryopsida</taxon>
        <taxon>Funariidae</taxon>
        <taxon>Funariales</taxon>
        <taxon>Funariaceae</taxon>
        <taxon>Physcomitrium</taxon>
    </lineage>
</organism>
<dbReference type="Proteomes" id="UP000006727">
    <property type="component" value="Chromosome 20"/>
</dbReference>
<reference evidence="2" key="3">
    <citation type="submission" date="2020-12" db="UniProtKB">
        <authorList>
            <consortium name="EnsemblPlants"/>
        </authorList>
    </citation>
    <scope>IDENTIFICATION</scope>
</reference>
<keyword evidence="3" id="KW-1185">Reference proteome</keyword>